<gene>
    <name evidence="3" type="ORF">BRAN1462_LOCUS10943</name>
</gene>
<keyword evidence="1" id="KW-0472">Membrane</keyword>
<protein>
    <recommendedName>
        <fullName evidence="2">Ricin B lectin domain-containing protein</fullName>
    </recommendedName>
</protein>
<dbReference type="SUPFAM" id="SSF53474">
    <property type="entry name" value="alpha/beta-Hydrolases"/>
    <property type="match status" value="1"/>
</dbReference>
<dbReference type="InterPro" id="IPR000772">
    <property type="entry name" value="Ricin_B_lectin"/>
</dbReference>
<name>A0A7S2N8E5_9DINO</name>
<feature type="domain" description="Ricin B lectin" evidence="2">
    <location>
        <begin position="467"/>
        <end position="611"/>
    </location>
</feature>
<dbReference type="Gene3D" id="2.80.10.50">
    <property type="match status" value="5"/>
</dbReference>
<dbReference type="SUPFAM" id="SSF50370">
    <property type="entry name" value="Ricin B-like lectins"/>
    <property type="match status" value="5"/>
</dbReference>
<sequence>MMAQLGFLNYFCSGQIAIGAWVMGWRMLARANAITATGAAAGVLGMGASSSHKFVTGSEAAEVWWTGNDFTDGFGDHTLLLQHPETLECAMVFEGSGLQDTKDWLANMNFWSTEFCAFGPAHRGFRAKLLRMVGGVDYRQGVHRAARSCSSVTVVGHSLGGAQADLFSACANNFMSKAQEGFIEHRFMRLPRPSPKLGRTYHSDRVPGVFLKNKGNNLCIDVMGTMIMEYRRKVIMYHCELPESPYSFDQRWVVTPDGFIKSRLSGMCLNVNPRGPLMQKPCLSAPSPGQQWEFTPERFLKNKASGECVDGDLKMGKCPYTDQRFELRKDGYLVQKFSGKCVHVKAWGGVRNGSPLVLWPCLQTAGTFQEWELLGNGLLKNKRSGKCAVPQFSEGDLQDPPLVLGPCDTQAAMLFEFLESGFVKDKNTMRCLDVEGQAATSAGSPLTMALCQDKNVIANGLWLQQGDGFIINVGSAHKNMFKCLEIFGEPWHEVQKNTSGAELWLAFCEMNTDQKWQITPQGAIVNVIGSPKCLSFKSNSNRPAADRTLWIDNCKEPSDPTLFLDMKFDRRHDGLIVNRLSQSCIVHKDGDPLAYGSMTEGTLGPDECKFGEAWDHGPNKTITRRADGKCLDVGGPDFAAYPPLTTRECNGAMTQKWARTDGFTRNEGTGMCVGLFKDEYHAEKMGLFLKPCPSNIEQAWDLLPTGQIRHRDSRLCLDAPHKGQAMEFFELTAWDCDDTRPEQRWERILAPKVEAY</sequence>
<dbReference type="InterPro" id="IPR029058">
    <property type="entry name" value="AB_hydrolase_fold"/>
</dbReference>
<feature type="domain" description="Ricin B lectin" evidence="2">
    <location>
        <begin position="329"/>
        <end position="465"/>
    </location>
</feature>
<dbReference type="Gene3D" id="3.40.50.1820">
    <property type="entry name" value="alpha/beta hydrolase"/>
    <property type="match status" value="1"/>
</dbReference>
<keyword evidence="1" id="KW-0812">Transmembrane</keyword>
<evidence type="ECO:0000256" key="1">
    <source>
        <dbReference type="SAM" id="Phobius"/>
    </source>
</evidence>
<dbReference type="AlphaFoldDB" id="A0A7S2N8E5"/>
<organism evidence="3">
    <name type="scientific">Zooxanthella nutricula</name>
    <dbReference type="NCBI Taxonomy" id="1333877"/>
    <lineage>
        <taxon>Eukaryota</taxon>
        <taxon>Sar</taxon>
        <taxon>Alveolata</taxon>
        <taxon>Dinophyceae</taxon>
        <taxon>Peridiniales</taxon>
        <taxon>Peridiniales incertae sedis</taxon>
        <taxon>Zooxanthella</taxon>
    </lineage>
</organism>
<dbReference type="Pfam" id="PF01764">
    <property type="entry name" value="Lipase_3"/>
    <property type="match status" value="1"/>
</dbReference>
<dbReference type="CDD" id="cd00161">
    <property type="entry name" value="beta-trefoil_Ricin-like"/>
    <property type="match status" value="4"/>
</dbReference>
<dbReference type="InterPro" id="IPR002921">
    <property type="entry name" value="Fungal_lipase-type"/>
</dbReference>
<dbReference type="SMART" id="SM00458">
    <property type="entry name" value="RICIN"/>
    <property type="match status" value="4"/>
</dbReference>
<feature type="transmembrane region" description="Helical" evidence="1">
    <location>
        <begin position="7"/>
        <end position="28"/>
    </location>
</feature>
<evidence type="ECO:0000313" key="3">
    <source>
        <dbReference type="EMBL" id="CAD9525693.1"/>
    </source>
</evidence>
<dbReference type="PROSITE" id="PS50231">
    <property type="entry name" value="RICIN_B_LECTIN"/>
    <property type="match status" value="3"/>
</dbReference>
<reference evidence="3" key="1">
    <citation type="submission" date="2021-01" db="EMBL/GenBank/DDBJ databases">
        <authorList>
            <person name="Corre E."/>
            <person name="Pelletier E."/>
            <person name="Niang G."/>
            <person name="Scheremetjew M."/>
            <person name="Finn R."/>
            <person name="Kale V."/>
            <person name="Holt S."/>
            <person name="Cochrane G."/>
            <person name="Meng A."/>
            <person name="Brown T."/>
            <person name="Cohen L."/>
        </authorList>
    </citation>
    <scope>NUCLEOTIDE SEQUENCE</scope>
    <source>
        <strain evidence="3">RCC3387</strain>
    </source>
</reference>
<dbReference type="EMBL" id="HBGW01017260">
    <property type="protein sequence ID" value="CAD9525693.1"/>
    <property type="molecule type" value="Transcribed_RNA"/>
</dbReference>
<feature type="domain" description="Ricin B lectin" evidence="2">
    <location>
        <begin position="617"/>
        <end position="748"/>
    </location>
</feature>
<dbReference type="Pfam" id="PF00652">
    <property type="entry name" value="Ricin_B_lectin"/>
    <property type="match status" value="4"/>
</dbReference>
<dbReference type="InterPro" id="IPR035992">
    <property type="entry name" value="Ricin_B-like_lectins"/>
</dbReference>
<keyword evidence="1" id="KW-1133">Transmembrane helix</keyword>
<dbReference type="GO" id="GO:0006629">
    <property type="term" value="P:lipid metabolic process"/>
    <property type="evidence" value="ECO:0007669"/>
    <property type="project" value="InterPro"/>
</dbReference>
<proteinExistence type="predicted"/>
<feature type="domain" description="Ricin B lectin" evidence="2">
    <location>
        <begin position="207"/>
        <end position="328"/>
    </location>
</feature>
<accession>A0A7S2N8E5</accession>
<evidence type="ECO:0000259" key="2">
    <source>
        <dbReference type="SMART" id="SM00458"/>
    </source>
</evidence>